<dbReference type="GO" id="GO:0003351">
    <property type="term" value="P:epithelial cilium movement involved in extracellular fluid movement"/>
    <property type="evidence" value="ECO:0007669"/>
    <property type="project" value="TreeGrafter"/>
</dbReference>
<dbReference type="GO" id="GO:0031514">
    <property type="term" value="C:motile cilium"/>
    <property type="evidence" value="ECO:0007669"/>
    <property type="project" value="UniProtKB-SubCell"/>
</dbReference>
<evidence type="ECO:0000259" key="12">
    <source>
        <dbReference type="Pfam" id="PF15867"/>
    </source>
</evidence>
<reference evidence="13" key="1">
    <citation type="thesis" date="2020" institute="ProQuest LLC" country="789 East Eisenhower Parkway, Ann Arbor, MI, USA">
        <title>Comparative Genomics and Chromosome Evolution.</title>
        <authorList>
            <person name="Mudd A.B."/>
        </authorList>
    </citation>
    <scope>NUCLEOTIDE SEQUENCE</scope>
    <source>
        <strain evidence="13">Female2</strain>
        <tissue evidence="13">Blood</tissue>
    </source>
</reference>
<evidence type="ECO:0000256" key="5">
    <source>
        <dbReference type="ARBA" id="ARBA00022490"/>
    </source>
</evidence>
<evidence type="ECO:0000259" key="11">
    <source>
        <dbReference type="Pfam" id="PF13877"/>
    </source>
</evidence>
<comment type="similarity">
    <text evidence="10">Belongs to the DNAAF19/PR46b family.</text>
</comment>
<evidence type="ECO:0000256" key="7">
    <source>
        <dbReference type="ARBA" id="ARBA00022846"/>
    </source>
</evidence>
<evidence type="ECO:0008006" key="15">
    <source>
        <dbReference type="Google" id="ProtNLM"/>
    </source>
</evidence>
<evidence type="ECO:0000313" key="13">
    <source>
        <dbReference type="EMBL" id="KAG8446919.1"/>
    </source>
</evidence>
<comment type="caution">
    <text evidence="13">The sequence shown here is derived from an EMBL/GenBank/DDBJ whole genome shotgun (WGS) entry which is preliminary data.</text>
</comment>
<evidence type="ECO:0000256" key="4">
    <source>
        <dbReference type="ARBA" id="ARBA00011738"/>
    </source>
</evidence>
<dbReference type="InterPro" id="IPR025986">
    <property type="entry name" value="RPAP3-like_C"/>
</dbReference>
<comment type="function">
    <text evidence="1">Dynein-attachment factor required for cilia motility.</text>
</comment>
<evidence type="ECO:0000256" key="6">
    <source>
        <dbReference type="ARBA" id="ARBA00022794"/>
    </source>
</evidence>
<dbReference type="GO" id="GO:0036157">
    <property type="term" value="C:outer dynein arm"/>
    <property type="evidence" value="ECO:0007669"/>
    <property type="project" value="InterPro"/>
</dbReference>
<keyword evidence="9" id="KW-0966">Cell projection</keyword>
<keyword evidence="7" id="KW-0282">Flagellum</keyword>
<sequence length="227" mass="26268">MENPDTLDFRALEKELAGAIAADQRYSRENEAKFRAIHQRVASYEEFRDIVLASNLKPLERKDKIGERKQPWNQSFVANSSSQKSECVTVQESFCEPTNAFEFTRKWRRLENERKYELLLQYGPKKLSEIFHAEVCSGLLGDILLVLEKNFQSLHLKEILLILQTLAKTKRFDLNIVFLSKTERESSQKLFTKLSTYAGATENEGSMIEKLTLENLMSCYKISDAKN</sequence>
<dbReference type="EMBL" id="JAACNH010000003">
    <property type="protein sequence ID" value="KAG8446919.1"/>
    <property type="molecule type" value="Genomic_DNA"/>
</dbReference>
<evidence type="ECO:0000313" key="14">
    <source>
        <dbReference type="Proteomes" id="UP000812440"/>
    </source>
</evidence>
<dbReference type="PANTHER" id="PTHR28572">
    <property type="entry name" value="COILED-COIL DOMAIN-CONTAINING PROTEIN 103"/>
    <property type="match status" value="1"/>
</dbReference>
<proteinExistence type="inferred from homology"/>
<dbReference type="InterPro" id="IPR031733">
    <property type="entry name" value="Dynein_attach_N"/>
</dbReference>
<evidence type="ECO:0000256" key="8">
    <source>
        <dbReference type="ARBA" id="ARBA00023069"/>
    </source>
</evidence>
<feature type="domain" description="Dynein attachment factor N-terminal" evidence="12">
    <location>
        <begin position="7"/>
        <end position="73"/>
    </location>
</feature>
<dbReference type="PANTHER" id="PTHR28572:SF1">
    <property type="entry name" value="COILED-COIL DOMAIN-CONTAINING PROTEIN 103"/>
    <property type="match status" value="1"/>
</dbReference>
<evidence type="ECO:0000256" key="1">
    <source>
        <dbReference type="ARBA" id="ARBA00004048"/>
    </source>
</evidence>
<name>A0A8T2JNY9_9PIPI</name>
<evidence type="ECO:0000256" key="2">
    <source>
        <dbReference type="ARBA" id="ARBA00004230"/>
    </source>
</evidence>
<evidence type="ECO:0000256" key="10">
    <source>
        <dbReference type="ARBA" id="ARBA00049986"/>
    </source>
</evidence>
<dbReference type="GO" id="GO:0005576">
    <property type="term" value="C:extracellular region"/>
    <property type="evidence" value="ECO:0007669"/>
    <property type="project" value="GOC"/>
</dbReference>
<accession>A0A8T2JNY9</accession>
<feature type="domain" description="RNA-polymerase II-associated protein 3-like C-terminal" evidence="11">
    <location>
        <begin position="97"/>
        <end position="184"/>
    </location>
</feature>
<dbReference type="InterPro" id="IPR042422">
    <property type="entry name" value="CC103"/>
</dbReference>
<keyword evidence="8" id="KW-0969">Cilium</keyword>
<keyword evidence="14" id="KW-1185">Reference proteome</keyword>
<gene>
    <name evidence="13" type="ORF">GDO86_014390</name>
</gene>
<dbReference type="Pfam" id="PF15867">
    <property type="entry name" value="Dynein_attach_N"/>
    <property type="match status" value="1"/>
</dbReference>
<dbReference type="GO" id="GO:0036159">
    <property type="term" value="P:inner dynein arm assembly"/>
    <property type="evidence" value="ECO:0007669"/>
    <property type="project" value="TreeGrafter"/>
</dbReference>
<keyword evidence="6" id="KW-0970">Cilium biogenesis/degradation</keyword>
<organism evidence="13 14">
    <name type="scientific">Hymenochirus boettgeri</name>
    <name type="common">Congo dwarf clawed frog</name>
    <dbReference type="NCBI Taxonomy" id="247094"/>
    <lineage>
        <taxon>Eukaryota</taxon>
        <taxon>Metazoa</taxon>
        <taxon>Chordata</taxon>
        <taxon>Craniata</taxon>
        <taxon>Vertebrata</taxon>
        <taxon>Euteleostomi</taxon>
        <taxon>Amphibia</taxon>
        <taxon>Batrachia</taxon>
        <taxon>Anura</taxon>
        <taxon>Pipoidea</taxon>
        <taxon>Pipidae</taxon>
        <taxon>Pipinae</taxon>
        <taxon>Hymenochirus</taxon>
    </lineage>
</organism>
<dbReference type="GO" id="GO:0007368">
    <property type="term" value="P:determination of left/right symmetry"/>
    <property type="evidence" value="ECO:0007669"/>
    <property type="project" value="TreeGrafter"/>
</dbReference>
<dbReference type="OrthoDB" id="447931at2759"/>
<evidence type="ECO:0000256" key="3">
    <source>
        <dbReference type="ARBA" id="ARBA00004496"/>
    </source>
</evidence>
<keyword evidence="5" id="KW-0963">Cytoplasm</keyword>
<evidence type="ECO:0000256" key="9">
    <source>
        <dbReference type="ARBA" id="ARBA00023273"/>
    </source>
</evidence>
<dbReference type="Pfam" id="PF13877">
    <property type="entry name" value="RPAP3_C"/>
    <property type="match status" value="1"/>
</dbReference>
<comment type="subcellular location">
    <subcellularLocation>
        <location evidence="2">Cell projection</location>
        <location evidence="2">Cilium</location>
        <location evidence="2">Flagellum</location>
    </subcellularLocation>
    <subcellularLocation>
        <location evidence="3">Cytoplasm</location>
    </subcellularLocation>
</comment>
<dbReference type="Proteomes" id="UP000812440">
    <property type="component" value="Chromosome 8_10"/>
</dbReference>
<dbReference type="AlphaFoldDB" id="A0A8T2JNY9"/>
<comment type="subunit">
    <text evidence="4">Homodimer.</text>
</comment>
<protein>
    <recommendedName>
        <fullName evidence="15">Coiled-coil domain-containing protein 103</fullName>
    </recommendedName>
</protein>